<comment type="caution">
    <text evidence="1">The sequence shown here is derived from an EMBL/GenBank/DDBJ whole genome shotgun (WGS) entry which is preliminary data.</text>
</comment>
<dbReference type="EMBL" id="JARBJD010000084">
    <property type="protein sequence ID" value="KAK2954010.1"/>
    <property type="molecule type" value="Genomic_DNA"/>
</dbReference>
<proteinExistence type="predicted"/>
<dbReference type="Proteomes" id="UP001281761">
    <property type="component" value="Unassembled WGS sequence"/>
</dbReference>
<name>A0ABQ9XSW1_9EUKA</name>
<accession>A0ABQ9XSW1</accession>
<gene>
    <name evidence="1" type="ORF">BLNAU_11112</name>
</gene>
<protein>
    <submittedName>
        <fullName evidence="1">Uncharacterized protein</fullName>
    </submittedName>
</protein>
<reference evidence="1 2" key="1">
    <citation type="journal article" date="2022" name="bioRxiv">
        <title>Genomics of Preaxostyla Flagellates Illuminates Evolutionary Transitions and the Path Towards Mitochondrial Loss.</title>
        <authorList>
            <person name="Novak L.V.F."/>
            <person name="Treitli S.C."/>
            <person name="Pyrih J."/>
            <person name="Halakuc P."/>
            <person name="Pipaliya S.V."/>
            <person name="Vacek V."/>
            <person name="Brzon O."/>
            <person name="Soukal P."/>
            <person name="Eme L."/>
            <person name="Dacks J.B."/>
            <person name="Karnkowska A."/>
            <person name="Elias M."/>
            <person name="Hampl V."/>
        </authorList>
    </citation>
    <scope>NUCLEOTIDE SEQUENCE [LARGE SCALE GENOMIC DNA]</scope>
    <source>
        <strain evidence="1">NAU3</strain>
        <tissue evidence="1">Gut</tissue>
    </source>
</reference>
<evidence type="ECO:0000313" key="2">
    <source>
        <dbReference type="Proteomes" id="UP001281761"/>
    </source>
</evidence>
<organism evidence="1 2">
    <name type="scientific">Blattamonas nauphoetae</name>
    <dbReference type="NCBI Taxonomy" id="2049346"/>
    <lineage>
        <taxon>Eukaryota</taxon>
        <taxon>Metamonada</taxon>
        <taxon>Preaxostyla</taxon>
        <taxon>Oxymonadida</taxon>
        <taxon>Blattamonas</taxon>
    </lineage>
</organism>
<evidence type="ECO:0000313" key="1">
    <source>
        <dbReference type="EMBL" id="KAK2954010.1"/>
    </source>
</evidence>
<sequence length="394" mass="45333">MPRNSSLSTLNHFTSLFLVSPDFNTTLSLSRSVNPPRTQFSGCAQLASLHPLSSSFVSDGVGFGTNCYPFLNWIEVECESYREKAVVFRSLVATVKLKPSLDDFLEAEAVKFLKSVDPEDDFSADEFLRSLARNRGDSSADFVHSFVVLISSPSQAITTSAMEMLARLIWDITAKRRLGLVKADLIPQLINTLNPHSLSFTEAVEIHTCLLKTIFISFWLATPFGLRQLEIEYENEQQYAFETILKQVLTPSENYIWHFCVNRFSIVDRSQSTEFLELLTRLLEISPYYQRTMDFVLNTPVFLTIPSCLTFFETQEPIWYFLTFIVDIERGWNEQGGEEREMGKTVHRMLRMEGIEDVTEQKLQNNKNEFNGREIVYFSIRWNNLLGINLPEQE</sequence>
<keyword evidence="2" id="KW-1185">Reference proteome</keyword>